<reference evidence="1" key="1">
    <citation type="submission" date="2019-08" db="EMBL/GenBank/DDBJ databases">
        <authorList>
            <person name="Kucharzyk K."/>
            <person name="Murdoch R.W."/>
            <person name="Higgins S."/>
            <person name="Loffler F."/>
        </authorList>
    </citation>
    <scope>NUCLEOTIDE SEQUENCE</scope>
</reference>
<comment type="caution">
    <text evidence="1">The sequence shown here is derived from an EMBL/GenBank/DDBJ whole genome shotgun (WGS) entry which is preliminary data.</text>
</comment>
<name>A0A645FN03_9ZZZZ</name>
<accession>A0A645FN03</accession>
<evidence type="ECO:0000313" key="1">
    <source>
        <dbReference type="EMBL" id="MPN14952.1"/>
    </source>
</evidence>
<gene>
    <name evidence="1" type="ORF">SDC9_162281</name>
</gene>
<sequence length="93" mass="10108">MRVDRPDILHPRSLYGHEVVVHLNDLLADDAAVVLTQQIIDLKYPPGGRILYRQHAAVRLAADDGGDNVAKELEAGFADLLSGEIAAQRLVAV</sequence>
<organism evidence="1">
    <name type="scientific">bioreactor metagenome</name>
    <dbReference type="NCBI Taxonomy" id="1076179"/>
    <lineage>
        <taxon>unclassified sequences</taxon>
        <taxon>metagenomes</taxon>
        <taxon>ecological metagenomes</taxon>
    </lineage>
</organism>
<dbReference type="EMBL" id="VSSQ01061651">
    <property type="protein sequence ID" value="MPN14952.1"/>
    <property type="molecule type" value="Genomic_DNA"/>
</dbReference>
<protein>
    <submittedName>
        <fullName evidence="1">Uncharacterized protein</fullName>
    </submittedName>
</protein>
<proteinExistence type="predicted"/>
<dbReference type="AlphaFoldDB" id="A0A645FN03"/>